<feature type="transmembrane region" description="Helical" evidence="5">
    <location>
        <begin position="187"/>
        <end position="205"/>
    </location>
</feature>
<keyword evidence="3 5" id="KW-1133">Transmembrane helix</keyword>
<evidence type="ECO:0000256" key="4">
    <source>
        <dbReference type="ARBA" id="ARBA00023136"/>
    </source>
</evidence>
<dbReference type="InterPro" id="IPR006694">
    <property type="entry name" value="Fatty_acid_hydroxylase"/>
</dbReference>
<evidence type="ECO:0000259" key="6">
    <source>
        <dbReference type="Pfam" id="PF04116"/>
    </source>
</evidence>
<dbReference type="InterPro" id="IPR050307">
    <property type="entry name" value="Sterol_Desaturase_Related"/>
</dbReference>
<dbReference type="GO" id="GO:0016020">
    <property type="term" value="C:membrane"/>
    <property type="evidence" value="ECO:0007669"/>
    <property type="project" value="UniProtKB-SubCell"/>
</dbReference>
<dbReference type="GO" id="GO:0008610">
    <property type="term" value="P:lipid biosynthetic process"/>
    <property type="evidence" value="ECO:0007669"/>
    <property type="project" value="InterPro"/>
</dbReference>
<keyword evidence="4 5" id="KW-0472">Membrane</keyword>
<feature type="transmembrane region" description="Helical" evidence="5">
    <location>
        <begin position="16"/>
        <end position="34"/>
    </location>
</feature>
<evidence type="ECO:0000256" key="3">
    <source>
        <dbReference type="ARBA" id="ARBA00022989"/>
    </source>
</evidence>
<dbReference type="AlphaFoldDB" id="A0A1W1E2P5"/>
<name>A0A1W1E2P5_9ZZZZ</name>
<dbReference type="GO" id="GO:0016491">
    <property type="term" value="F:oxidoreductase activity"/>
    <property type="evidence" value="ECO:0007669"/>
    <property type="project" value="InterPro"/>
</dbReference>
<comment type="subcellular location">
    <subcellularLocation>
        <location evidence="1">Membrane</location>
    </subcellularLocation>
</comment>
<evidence type="ECO:0000256" key="5">
    <source>
        <dbReference type="SAM" id="Phobius"/>
    </source>
</evidence>
<gene>
    <name evidence="7" type="ORF">MNB_SUP05-SYMBIONT-7-514</name>
</gene>
<reference evidence="7" key="1">
    <citation type="submission" date="2016-10" db="EMBL/GenBank/DDBJ databases">
        <authorList>
            <person name="de Groot N.N."/>
        </authorList>
    </citation>
    <scope>NUCLEOTIDE SEQUENCE</scope>
</reference>
<accession>A0A1W1E2P5</accession>
<evidence type="ECO:0000256" key="2">
    <source>
        <dbReference type="ARBA" id="ARBA00022692"/>
    </source>
</evidence>
<feature type="transmembrane region" description="Helical" evidence="5">
    <location>
        <begin position="162"/>
        <end position="181"/>
    </location>
</feature>
<dbReference type="Pfam" id="PF04116">
    <property type="entry name" value="FA_hydroxylase"/>
    <property type="match status" value="1"/>
</dbReference>
<feature type="domain" description="Fatty acid hydroxylase" evidence="6">
    <location>
        <begin position="112"/>
        <end position="256"/>
    </location>
</feature>
<evidence type="ECO:0000256" key="1">
    <source>
        <dbReference type="ARBA" id="ARBA00004370"/>
    </source>
</evidence>
<keyword evidence="2 5" id="KW-0812">Transmembrane</keyword>
<dbReference type="EMBL" id="FPIA01000003">
    <property type="protein sequence ID" value="SFV88006.1"/>
    <property type="molecule type" value="Genomic_DNA"/>
</dbReference>
<dbReference type="GO" id="GO:0005506">
    <property type="term" value="F:iron ion binding"/>
    <property type="evidence" value="ECO:0007669"/>
    <property type="project" value="InterPro"/>
</dbReference>
<feature type="transmembrane region" description="Helical" evidence="5">
    <location>
        <begin position="95"/>
        <end position="117"/>
    </location>
</feature>
<evidence type="ECO:0000313" key="7">
    <source>
        <dbReference type="EMBL" id="SFV88006.1"/>
    </source>
</evidence>
<organism evidence="7">
    <name type="scientific">hydrothermal vent metagenome</name>
    <dbReference type="NCBI Taxonomy" id="652676"/>
    <lineage>
        <taxon>unclassified sequences</taxon>
        <taxon>metagenomes</taxon>
        <taxon>ecological metagenomes</taxon>
    </lineage>
</organism>
<feature type="transmembrane region" description="Helical" evidence="5">
    <location>
        <begin position="54"/>
        <end position="75"/>
    </location>
</feature>
<proteinExistence type="predicted"/>
<protein>
    <recommendedName>
        <fullName evidence="6">Fatty acid hydroxylase domain-containing protein</fullName>
    </recommendedName>
</protein>
<sequence>MAINPLEHLIDPHKRIYWMFLLSSMVIALIFLWLNPKKRSINLSKKLWLHPSALLDYGYFIFITIFKVTVIFPILIGAKEVALWMNEFLLAKYGFIRITGFSYTQIMMLFTLSLFIFSDFTRYWLHRFLHTIPWLWAFHKVHHSAKVLTPLTFYRVHPIESLLFGLRYSLVIGLISGVFIYGFGAMISVVDILGVNALAFVFSFAGSNLRHSHIDISFGIFERFLISPKQHQIHHSKHHINVNFGGFLAIWDWAFHSLVLSKSVNKLKFGIQQNEMKYFNRLHQLILSPFYLLYRNRTK</sequence>
<dbReference type="PANTHER" id="PTHR11863">
    <property type="entry name" value="STEROL DESATURASE"/>
    <property type="match status" value="1"/>
</dbReference>